<proteinExistence type="predicted"/>
<organism evidence="2 3">
    <name type="scientific">Mycena albidolilacea</name>
    <dbReference type="NCBI Taxonomy" id="1033008"/>
    <lineage>
        <taxon>Eukaryota</taxon>
        <taxon>Fungi</taxon>
        <taxon>Dikarya</taxon>
        <taxon>Basidiomycota</taxon>
        <taxon>Agaricomycotina</taxon>
        <taxon>Agaricomycetes</taxon>
        <taxon>Agaricomycetidae</taxon>
        <taxon>Agaricales</taxon>
        <taxon>Marasmiineae</taxon>
        <taxon>Mycenaceae</taxon>
        <taxon>Mycena</taxon>
    </lineage>
</organism>
<keyword evidence="1" id="KW-0732">Signal</keyword>
<evidence type="ECO:0000256" key="1">
    <source>
        <dbReference type="SAM" id="SignalP"/>
    </source>
</evidence>
<sequence length="164" mass="16993">MHLLPTLALLLTSLASAARAATPAIVQPADGTALAPGQSFPFAYSSIADYGASSYNYSVYLFTTPPGPLAFASASTNFGAGHYFGRFAQPNYPGNPEPRNTPPPTLVMPNFSVAPGGFGAGASATNATFYLAVFEEYATGDGVPGNRISFTANRVIYNATTTSH</sequence>
<reference evidence="2" key="1">
    <citation type="submission" date="2023-03" db="EMBL/GenBank/DDBJ databases">
        <title>Massive genome expansion in bonnet fungi (Mycena s.s.) driven by repeated elements and novel gene families across ecological guilds.</title>
        <authorList>
            <consortium name="Lawrence Berkeley National Laboratory"/>
            <person name="Harder C.B."/>
            <person name="Miyauchi S."/>
            <person name="Viragh M."/>
            <person name="Kuo A."/>
            <person name="Thoen E."/>
            <person name="Andreopoulos B."/>
            <person name="Lu D."/>
            <person name="Skrede I."/>
            <person name="Drula E."/>
            <person name="Henrissat B."/>
            <person name="Morin E."/>
            <person name="Kohler A."/>
            <person name="Barry K."/>
            <person name="LaButti K."/>
            <person name="Morin E."/>
            <person name="Salamov A."/>
            <person name="Lipzen A."/>
            <person name="Mereny Z."/>
            <person name="Hegedus B."/>
            <person name="Baldrian P."/>
            <person name="Stursova M."/>
            <person name="Weitz H."/>
            <person name="Taylor A."/>
            <person name="Grigoriev I.V."/>
            <person name="Nagy L.G."/>
            <person name="Martin F."/>
            <person name="Kauserud H."/>
        </authorList>
    </citation>
    <scope>NUCLEOTIDE SEQUENCE</scope>
    <source>
        <strain evidence="2">CBHHK002</strain>
    </source>
</reference>
<evidence type="ECO:0000313" key="2">
    <source>
        <dbReference type="EMBL" id="KAJ7366987.1"/>
    </source>
</evidence>
<feature type="signal peptide" evidence="1">
    <location>
        <begin position="1"/>
        <end position="20"/>
    </location>
</feature>
<keyword evidence="3" id="KW-1185">Reference proteome</keyword>
<name>A0AAD7AS87_9AGAR</name>
<protein>
    <submittedName>
        <fullName evidence="2">Uncharacterized protein</fullName>
    </submittedName>
</protein>
<evidence type="ECO:0000313" key="3">
    <source>
        <dbReference type="Proteomes" id="UP001218218"/>
    </source>
</evidence>
<accession>A0AAD7AS87</accession>
<dbReference type="EMBL" id="JARIHO010000002">
    <property type="protein sequence ID" value="KAJ7366987.1"/>
    <property type="molecule type" value="Genomic_DNA"/>
</dbReference>
<dbReference type="Proteomes" id="UP001218218">
    <property type="component" value="Unassembled WGS sequence"/>
</dbReference>
<comment type="caution">
    <text evidence="2">The sequence shown here is derived from an EMBL/GenBank/DDBJ whole genome shotgun (WGS) entry which is preliminary data.</text>
</comment>
<dbReference type="AlphaFoldDB" id="A0AAD7AS87"/>
<gene>
    <name evidence="2" type="ORF">DFH08DRAFT_836175</name>
</gene>
<feature type="chain" id="PRO_5042219773" evidence="1">
    <location>
        <begin position="21"/>
        <end position="164"/>
    </location>
</feature>